<dbReference type="Proteomes" id="UP001465976">
    <property type="component" value="Unassembled WGS sequence"/>
</dbReference>
<organism evidence="3 4">
    <name type="scientific">Marasmius crinis-equi</name>
    <dbReference type="NCBI Taxonomy" id="585013"/>
    <lineage>
        <taxon>Eukaryota</taxon>
        <taxon>Fungi</taxon>
        <taxon>Dikarya</taxon>
        <taxon>Basidiomycota</taxon>
        <taxon>Agaricomycotina</taxon>
        <taxon>Agaricomycetes</taxon>
        <taxon>Agaricomycetidae</taxon>
        <taxon>Agaricales</taxon>
        <taxon>Marasmiineae</taxon>
        <taxon>Marasmiaceae</taxon>
        <taxon>Marasmius</taxon>
    </lineage>
</organism>
<feature type="compositionally biased region" description="Acidic residues" evidence="1">
    <location>
        <begin position="2412"/>
        <end position="2423"/>
    </location>
</feature>
<protein>
    <submittedName>
        <fullName evidence="3">Uncharacterized protein</fullName>
    </submittedName>
</protein>
<feature type="compositionally biased region" description="Low complexity" evidence="1">
    <location>
        <begin position="1332"/>
        <end position="1363"/>
    </location>
</feature>
<feature type="compositionally biased region" description="Acidic residues" evidence="1">
    <location>
        <begin position="573"/>
        <end position="595"/>
    </location>
</feature>
<reference evidence="3 4" key="1">
    <citation type="submission" date="2024-02" db="EMBL/GenBank/DDBJ databases">
        <title>A draft genome for the cacao thread blight pathogen Marasmius crinis-equi.</title>
        <authorList>
            <person name="Cohen S.P."/>
            <person name="Baruah I.K."/>
            <person name="Amoako-Attah I."/>
            <person name="Bukari Y."/>
            <person name="Meinhardt L.W."/>
            <person name="Bailey B.A."/>
        </authorList>
    </citation>
    <scope>NUCLEOTIDE SEQUENCE [LARGE SCALE GENOMIC DNA]</scope>
    <source>
        <strain evidence="3 4">GH-76</strain>
    </source>
</reference>
<feature type="compositionally biased region" description="Low complexity" evidence="1">
    <location>
        <begin position="528"/>
        <end position="538"/>
    </location>
</feature>
<name>A0ABR3FPI6_9AGAR</name>
<proteinExistence type="predicted"/>
<feature type="region of interest" description="Disordered" evidence="1">
    <location>
        <begin position="427"/>
        <end position="597"/>
    </location>
</feature>
<comment type="caution">
    <text evidence="3">The sequence shown here is derived from an EMBL/GenBank/DDBJ whole genome shotgun (WGS) entry which is preliminary data.</text>
</comment>
<dbReference type="Pfam" id="PF18759">
    <property type="entry name" value="Plavaka"/>
    <property type="match status" value="1"/>
</dbReference>
<feature type="compositionally biased region" description="Basic and acidic residues" evidence="1">
    <location>
        <begin position="554"/>
        <end position="564"/>
    </location>
</feature>
<feature type="compositionally biased region" description="Basic and acidic residues" evidence="1">
    <location>
        <begin position="1414"/>
        <end position="1425"/>
    </location>
</feature>
<feature type="compositionally biased region" description="Acidic residues" evidence="1">
    <location>
        <begin position="2376"/>
        <end position="2392"/>
    </location>
</feature>
<evidence type="ECO:0000313" key="4">
    <source>
        <dbReference type="Proteomes" id="UP001465976"/>
    </source>
</evidence>
<feature type="region of interest" description="Disordered" evidence="1">
    <location>
        <begin position="2373"/>
        <end position="2392"/>
    </location>
</feature>
<feature type="compositionally biased region" description="Basic residues" evidence="1">
    <location>
        <begin position="1257"/>
        <end position="1268"/>
    </location>
</feature>
<feature type="chain" id="PRO_5047483125" evidence="2">
    <location>
        <begin position="28"/>
        <end position="2423"/>
    </location>
</feature>
<feature type="compositionally biased region" description="Basic and acidic residues" evidence="1">
    <location>
        <begin position="1392"/>
        <end position="1406"/>
    </location>
</feature>
<evidence type="ECO:0000313" key="3">
    <source>
        <dbReference type="EMBL" id="KAL0577345.1"/>
    </source>
</evidence>
<feature type="compositionally biased region" description="Polar residues" evidence="1">
    <location>
        <begin position="434"/>
        <end position="451"/>
    </location>
</feature>
<feature type="region of interest" description="Disordered" evidence="1">
    <location>
        <begin position="1326"/>
        <end position="1373"/>
    </location>
</feature>
<sequence length="2423" mass="274020">MRWLVRSPNSWLIAIALAVGLLRLVRGDIVYVRNMQGSGKQEDDKAHAWLLSEAELEEWRPQAEKIWDDMVGNASEIDTGKPKINNDTGVLEGGIWLERNQNIKEVGGGRCYSMGLMRQPHPNVSSELGVYALKSWDPSGYKAMDHYAEVSNLPRIGCPENCAFAGVQVNTASAVEYESAQSLENEMGDFGGKHRDKKDSVKGKSVMISTPKVPKNYEAGRFHLLKDGMYIELDNFQVMCFSGLQWHGGTPPRAPEGETPHPSGVRLNVILYPPKMILNGQSRLNIAPAPAPMPKAGDRKPPEPFRLAPEMINPQLQTSDHRADDCTEPTFTIDGLNLMAPETMANFVARVGVQVLDHLLRQLPQEWQVKMDPSAVLEAITMVSDNATVQLNRWEAGPNGRDFDITSTELRAQYVREWEDLGHQFAPFFPAGQSEMNTAPGSTDSTPTPAQSKKRKATHPVAPKPKRPKKNNGKGNMTSVLTRASLNRIVKVTKPSTVSARPARAISRRQTRSQKAQPAAPEPLVSQPPLHSSSSLHSIRAGVSLQARSSSSRNDCRLPRRSERQVSAGDVTGGEDDNVIGDDDKDEDANDDSDSVSEILDHYPTKVKRFPTHYLCTMPYVQDGIWMSWSTIPDATMLLDYHEARGLPLCQVIQAHIKTRSSRPPRGQLPNTKLRTIHPDSIVVLCDQFYHASNDLMNGKKVGDTSSLKQLDMVHKTLNKHPLEEETATCLANAASCLVTLSGTIDVSDALIVSAPSHPQSWFARLLSACRRIVEHASYSTAEEVELSSSSYLPLSPPSVYIVHHKQHEITQKRAITPSEVLEGAVAIMTNTILKWIGLPPSQTMPSRKRLLQTIWCTFPHPSIFLLEPISHLMHGDLKSLQKDSQCWNSKPWTLNDLLYASTAIEQLGATQGEVLMTHLDALTQARTSYVNAFNAPVGKAGLTREVQSILPGHQNPLDLFIEWLRATQTLLGPHPTSLSSLMNKIKNDTDGYLPFREHADSRAWIHSQQGPFTQSAIHTRGGIFSALIFRGITFRTEGLFHHSGLFNDLSAWKQFRGQNKTDEQWFCNISAYGPSKGRHTKHAQQLWDFSATLHEFLHQSPAPSFQAVVAMMLDLPSWGILTAYLCAVDLYYAGILEANEDDVAWFVASCQKGAANGLRKLGLDESSESFLHAFQYVDSQLTDDKKEMMGWDCFVMEHGLSLTGIPVIDQSSQIWTYMSAGKASGRGKGRGRGSVQITDGVLLDDDIAAIQLMGRGRGRGGRGRGRPLFHSSENEDIEMIDPDQGVISSSQALKTCSLCQKQYNGRRVIKTTKFINFIAESQKPLEEEPSLELFSPPSSPRASPTPAGSPAPSSSRSSSRSPIPTPILSYKSHPNNAGLFRIHRYFRPQNDPDRLSSSHGIDPEVPRTSVDGFGRRVNEQRQDEPSPNGDYSPFPNPTIFRLMQWHYNYHQSPSLKSLDALVRDVLLQPDFDAVHVMGFNSRAIVALMDKATVSPSSEGRPFDNCEGWIQGSVEVSMPRARKQTEEMFAPVLSIKNVHYRNLHEVVRTEMQEPYSAQFHLKPYKLSWQPPDRPIQRVYGEAYTSDRMLEFESEIMGKHQPAIEHEIGIVGLILYSDSTTCTNFGDVSMWPAYLTFANWSKNIRLKPKSFAMNHIIYIPSLPESIQKHYQTHFDHMASDNELRFCKVEMLQAIWHMLISDPNFYKAYVEGYVEKCANGIVRHLFYRFFSYAADYVEKVMLVCIKYLATHPCPLCLCEKDNVPWLGTRKNMKDHVSLAREDTEDLRQAIHDARTLIFEGGYAVASDKVKQRLDPYSALPTQSAFSRVYQEHGLNHFDMFPPDQFHDNYGRSSDFQKHNVRILYSLQSKVHVESLNQRYREVPTFGDGTIRRFKKETSKFSRFGGRDYEDALQCAMPCYEGLFPKELDDLIQDVTFMFATYISYSSLRQHTDSTLATFATVTRELGELLRQYTQAVAKIDTRETEREVESRLKRNVEGPRQPQKKVFSLINFKTHALGDQVRAVRYWGKADGTNTQPGEREHQRIKNMYRATNRKEFEVQVGRHVARQRDLHRKSTRHDWFPDKWQAEEMPPDDPESHILIPRSEKNSMKFEVLLDSNFPYDALVHNFQQKLQRHLMGRILDQDPDTIPDNDLWKIAFVGGRFYRHKKLKVNYTTYDLRRKSETISFRRRPHFMTLASGDNPSHPYIYGRVLGIYHVNVMYLDDNPARRTIQRMEVLFVRWFEVDSSFPSGWRAKRLTRLQFLAQEEAFGFVDPEAIIRASHLIPAFAHGRTGDLLQSDSLARLYEHYIDGEYVTEEVDWTYQYVNFFADRDMMMRYRGGGIGHITSHAHTHQWEQEATSNDRCLPVYDERGDCIGGDWEDEDNQDQVEEDGPDLMDILFGVSADGETSSSSDDSSDEADSDNDD</sequence>
<feature type="signal peptide" evidence="2">
    <location>
        <begin position="1"/>
        <end position="27"/>
    </location>
</feature>
<feature type="compositionally biased region" description="Low complexity" evidence="1">
    <location>
        <begin position="2401"/>
        <end position="2411"/>
    </location>
</feature>
<feature type="region of interest" description="Disordered" evidence="1">
    <location>
        <begin position="2400"/>
        <end position="2423"/>
    </location>
</feature>
<evidence type="ECO:0000256" key="2">
    <source>
        <dbReference type="SAM" id="SignalP"/>
    </source>
</evidence>
<evidence type="ECO:0000256" key="1">
    <source>
        <dbReference type="SAM" id="MobiDB-lite"/>
    </source>
</evidence>
<feature type="region of interest" description="Disordered" evidence="1">
    <location>
        <begin position="1256"/>
        <end position="1275"/>
    </location>
</feature>
<dbReference type="InterPro" id="IPR041078">
    <property type="entry name" value="Plavaka"/>
</dbReference>
<gene>
    <name evidence="3" type="ORF">V5O48_004644</name>
</gene>
<keyword evidence="2" id="KW-0732">Signal</keyword>
<feature type="region of interest" description="Disordered" evidence="1">
    <location>
        <begin position="1392"/>
        <end position="1434"/>
    </location>
</feature>
<accession>A0ABR3FPI6</accession>
<feature type="compositionally biased region" description="Basic residues" evidence="1">
    <location>
        <begin position="452"/>
        <end position="472"/>
    </location>
</feature>
<dbReference type="EMBL" id="JBAHYK010000163">
    <property type="protein sequence ID" value="KAL0577345.1"/>
    <property type="molecule type" value="Genomic_DNA"/>
</dbReference>
<keyword evidence="4" id="KW-1185">Reference proteome</keyword>